<feature type="region of interest" description="Disordered" evidence="1">
    <location>
        <begin position="29"/>
        <end position="57"/>
    </location>
</feature>
<dbReference type="InterPro" id="IPR025376">
    <property type="entry name" value="CD1107-like_dom"/>
</dbReference>
<feature type="compositionally biased region" description="Acidic residues" evidence="1">
    <location>
        <begin position="244"/>
        <end position="256"/>
    </location>
</feature>
<dbReference type="OrthoDB" id="1749038at2"/>
<evidence type="ECO:0000313" key="5">
    <source>
        <dbReference type="EMBL" id="EMZ25837.1"/>
    </source>
</evidence>
<keyword evidence="2" id="KW-0812">Transmembrane</keyword>
<protein>
    <recommendedName>
        <fullName evidence="4">Mobile element protein CD1107-like domain-containing protein</fullName>
    </recommendedName>
</protein>
<feature type="region of interest" description="Disordered" evidence="1">
    <location>
        <begin position="156"/>
        <end position="180"/>
    </location>
</feature>
<dbReference type="Proteomes" id="UP000012589">
    <property type="component" value="Unassembled WGS sequence"/>
</dbReference>
<comment type="caution">
    <text evidence="5">The sequence shown here is derived from an EMBL/GenBank/DDBJ whole genome shotgun (WGS) entry which is preliminary data.</text>
</comment>
<proteinExistence type="predicted"/>
<evidence type="ECO:0000313" key="6">
    <source>
        <dbReference type="Proteomes" id="UP000012589"/>
    </source>
</evidence>
<evidence type="ECO:0000256" key="2">
    <source>
        <dbReference type="SAM" id="Phobius"/>
    </source>
</evidence>
<feature type="region of interest" description="Disordered" evidence="1">
    <location>
        <begin position="210"/>
        <end position="256"/>
    </location>
</feature>
<feature type="transmembrane region" description="Helical" evidence="2">
    <location>
        <begin position="184"/>
        <end position="204"/>
    </location>
</feature>
<feature type="chain" id="PRO_5004113979" description="Mobile element protein CD1107-like domain-containing protein" evidence="3">
    <location>
        <begin position="29"/>
        <end position="256"/>
    </location>
</feature>
<feature type="compositionally biased region" description="Acidic residues" evidence="1">
    <location>
        <begin position="218"/>
        <end position="236"/>
    </location>
</feature>
<dbReference type="eggNOG" id="ENOG502Z9SK">
    <property type="taxonomic scope" value="Bacteria"/>
</dbReference>
<keyword evidence="3" id="KW-0732">Signal</keyword>
<keyword evidence="2" id="KW-0472">Membrane</keyword>
<dbReference type="STRING" id="1235802.C823_02688"/>
<feature type="signal peptide" evidence="3">
    <location>
        <begin position="1"/>
        <end position="28"/>
    </location>
</feature>
<keyword evidence="6" id="KW-1185">Reference proteome</keyword>
<name>N2A8X8_9FIRM</name>
<evidence type="ECO:0000259" key="4">
    <source>
        <dbReference type="Pfam" id="PF14283"/>
    </source>
</evidence>
<accession>N2A8X8</accession>
<evidence type="ECO:0000256" key="3">
    <source>
        <dbReference type="SAM" id="SignalP"/>
    </source>
</evidence>
<keyword evidence="2" id="KW-1133">Transmembrane helix</keyword>
<dbReference type="Pfam" id="PF14283">
    <property type="entry name" value="CD1107-like"/>
    <property type="match status" value="1"/>
</dbReference>
<feature type="domain" description="Mobile element protein CD1107-like" evidence="4">
    <location>
        <begin position="51"/>
        <end position="211"/>
    </location>
</feature>
<evidence type="ECO:0000256" key="1">
    <source>
        <dbReference type="SAM" id="MobiDB-lite"/>
    </source>
</evidence>
<dbReference type="PATRIC" id="fig|1235802.3.peg.2839"/>
<dbReference type="EMBL" id="AQFT01000086">
    <property type="protein sequence ID" value="EMZ25837.1"/>
    <property type="molecule type" value="Genomic_DNA"/>
</dbReference>
<gene>
    <name evidence="5" type="ORF">C823_02688</name>
</gene>
<dbReference type="HOGENOM" id="CLU_091994_0_0_9"/>
<sequence length="256" mass="27809">MKKTKYHMLTVFLAVMLSFTAFSMTAYAGGGPEEEETLPEETEPTTEPGEPFSEDSDIVTRDLLYDKATNKQFLTIEDRAGNIFYLVIDYDAPVNEDEEQYKTYFLNPVDTDDLAALAEESEEKPAACVCTERCAAGAVNMNCPVCSANMTECAGRELEPEPTTPPEEEPEPEPEPKKSGGAKGILAVLLLLALAGGGGAYAYLKFVKDKKAAKPSADLDDYDFEDEEEEGDEAEASENGGEFDAGEDGDAESEDE</sequence>
<reference evidence="5 6" key="1">
    <citation type="journal article" date="2014" name="Genome Announc.">
        <title>Draft genome sequences of the altered schaedler flora, a defined bacterial community from gnotobiotic mice.</title>
        <authorList>
            <person name="Wannemuehler M.J."/>
            <person name="Overstreet A.M."/>
            <person name="Ward D.V."/>
            <person name="Phillips G.J."/>
        </authorList>
    </citation>
    <scope>NUCLEOTIDE SEQUENCE [LARGE SCALE GENOMIC DNA]</scope>
    <source>
        <strain evidence="5 6">ASF492</strain>
    </source>
</reference>
<feature type="compositionally biased region" description="Acidic residues" evidence="1">
    <location>
        <begin position="32"/>
        <end position="44"/>
    </location>
</feature>
<dbReference type="AlphaFoldDB" id="N2A8X8"/>
<organism evidence="5 6">
    <name type="scientific">Eubacterium plexicaudatum ASF492</name>
    <dbReference type="NCBI Taxonomy" id="1235802"/>
    <lineage>
        <taxon>Bacteria</taxon>
        <taxon>Bacillati</taxon>
        <taxon>Bacillota</taxon>
        <taxon>Clostridia</taxon>
        <taxon>Eubacteriales</taxon>
        <taxon>Eubacteriaceae</taxon>
        <taxon>Eubacterium</taxon>
    </lineage>
</organism>